<dbReference type="EMBL" id="CAJFCJ010000062">
    <property type="protein sequence ID" value="CAD5126569.1"/>
    <property type="molecule type" value="Genomic_DNA"/>
</dbReference>
<organism evidence="2 3">
    <name type="scientific">Dimorphilus gyrociliatus</name>
    <dbReference type="NCBI Taxonomy" id="2664684"/>
    <lineage>
        <taxon>Eukaryota</taxon>
        <taxon>Metazoa</taxon>
        <taxon>Spiralia</taxon>
        <taxon>Lophotrochozoa</taxon>
        <taxon>Annelida</taxon>
        <taxon>Polychaeta</taxon>
        <taxon>Polychaeta incertae sedis</taxon>
        <taxon>Dinophilidae</taxon>
        <taxon>Dimorphilus</taxon>
    </lineage>
</organism>
<feature type="domain" description="Beta-galactosidase 1-like first all-beta" evidence="1">
    <location>
        <begin position="9"/>
        <end position="119"/>
    </location>
</feature>
<evidence type="ECO:0000313" key="2">
    <source>
        <dbReference type="EMBL" id="CAD5126569.1"/>
    </source>
</evidence>
<dbReference type="Proteomes" id="UP000549394">
    <property type="component" value="Unassembled WGS sequence"/>
</dbReference>
<evidence type="ECO:0000313" key="3">
    <source>
        <dbReference type="Proteomes" id="UP000549394"/>
    </source>
</evidence>
<reference evidence="2 3" key="1">
    <citation type="submission" date="2020-08" db="EMBL/GenBank/DDBJ databases">
        <authorList>
            <person name="Hejnol A."/>
        </authorList>
    </citation>
    <scope>NUCLEOTIDE SEQUENCE [LARGE SCALE GENOMIC DNA]</scope>
</reference>
<accession>A0A7I8WEG4</accession>
<name>A0A7I8WEG4_9ANNE</name>
<dbReference type="OrthoDB" id="1657402at2759"/>
<dbReference type="InterPro" id="IPR048912">
    <property type="entry name" value="BetaGal1-like_ABD1"/>
</dbReference>
<proteinExistence type="predicted"/>
<sequence>MTSKRDVLPMEVMGYDFGYIIYRTTFMRGKEMNFIGALHDYGLVIINNKTLQKVDNIVAILSKPVRLDKVTLEKSNILDIFIENCGRVYAPSRLNDQRKGLRGRVLINNVQLIGYKIGNLNFNEVGFFCVVFII</sequence>
<comment type="caution">
    <text evidence="2">The sequence shown here is derived from an EMBL/GenBank/DDBJ whole genome shotgun (WGS) entry which is preliminary data.</text>
</comment>
<dbReference type="Pfam" id="PF21317">
    <property type="entry name" value="BetaGal_ABD_1"/>
    <property type="match status" value="1"/>
</dbReference>
<dbReference type="AlphaFoldDB" id="A0A7I8WEG4"/>
<keyword evidence="3" id="KW-1185">Reference proteome</keyword>
<dbReference type="Gene3D" id="2.60.120.260">
    <property type="entry name" value="Galactose-binding domain-like"/>
    <property type="match status" value="1"/>
</dbReference>
<gene>
    <name evidence="2" type="ORF">DGYR_LOCUS13807</name>
</gene>
<evidence type="ECO:0000259" key="1">
    <source>
        <dbReference type="Pfam" id="PF21317"/>
    </source>
</evidence>
<protein>
    <recommendedName>
        <fullName evidence="1">Beta-galactosidase 1-like first all-beta domain-containing protein</fullName>
    </recommendedName>
</protein>